<dbReference type="Pfam" id="PF01926">
    <property type="entry name" value="MMR_HSR1"/>
    <property type="match status" value="1"/>
</dbReference>
<feature type="domain" description="OBG-type G" evidence="5">
    <location>
        <begin position="209"/>
        <end position="390"/>
    </location>
</feature>
<dbReference type="PROSITE" id="PS51710">
    <property type="entry name" value="G_OBG"/>
    <property type="match status" value="1"/>
</dbReference>
<evidence type="ECO:0000259" key="5">
    <source>
        <dbReference type="PROSITE" id="PS51710"/>
    </source>
</evidence>
<dbReference type="InterPro" id="IPR006169">
    <property type="entry name" value="GTP1_OBG_dom"/>
</dbReference>
<comment type="similarity">
    <text evidence="1">Belongs to the TRAFAC class OBG-HflX-like GTPase superfamily. OBG GTPase family.</text>
</comment>
<dbReference type="Proteomes" id="UP000694888">
    <property type="component" value="Unplaced"/>
</dbReference>
<dbReference type="PANTHER" id="PTHR11702:SF31">
    <property type="entry name" value="MITOCHONDRIAL RIBOSOME-ASSOCIATED GTPASE 2"/>
    <property type="match status" value="1"/>
</dbReference>
<reference evidence="8" key="1">
    <citation type="submission" date="2025-08" db="UniProtKB">
        <authorList>
            <consortium name="RefSeq"/>
        </authorList>
    </citation>
    <scope>IDENTIFICATION</scope>
</reference>
<evidence type="ECO:0000313" key="8">
    <source>
        <dbReference type="RefSeq" id="XP_005092104.1"/>
    </source>
</evidence>
<evidence type="ECO:0000313" key="7">
    <source>
        <dbReference type="Proteomes" id="UP000694888"/>
    </source>
</evidence>
<organism evidence="7 8">
    <name type="scientific">Aplysia californica</name>
    <name type="common">California sea hare</name>
    <dbReference type="NCBI Taxonomy" id="6500"/>
    <lineage>
        <taxon>Eukaryota</taxon>
        <taxon>Metazoa</taxon>
        <taxon>Spiralia</taxon>
        <taxon>Lophotrochozoa</taxon>
        <taxon>Mollusca</taxon>
        <taxon>Gastropoda</taxon>
        <taxon>Heterobranchia</taxon>
        <taxon>Euthyneura</taxon>
        <taxon>Tectipleura</taxon>
        <taxon>Aplysiida</taxon>
        <taxon>Aplysioidea</taxon>
        <taxon>Aplysiidae</taxon>
        <taxon>Aplysia</taxon>
    </lineage>
</organism>
<dbReference type="InterPro" id="IPR036726">
    <property type="entry name" value="GTP1_OBG_dom_sf"/>
</dbReference>
<dbReference type="InterPro" id="IPR006073">
    <property type="entry name" value="GTP-bd"/>
</dbReference>
<gene>
    <name evidence="8" type="primary">LOC101858544</name>
</gene>
<dbReference type="PRINTS" id="PR00326">
    <property type="entry name" value="GTP1OBG"/>
</dbReference>
<evidence type="ECO:0000256" key="2">
    <source>
        <dbReference type="ARBA" id="ARBA00022517"/>
    </source>
</evidence>
<dbReference type="InterPro" id="IPR027417">
    <property type="entry name" value="P-loop_NTPase"/>
</dbReference>
<sequence length="409" mass="44968">MRQCNVRHLTHHSFIPSILQVFPKICLSNCLVRLYTAKHVKPHKAKGTIKRDHYFVDFVKTLVAGGKGGDGMLSFLSLPNHEWAGPDGGNGGHGGHVILQASHNYRSLSHLRAEIRAPNGVKGGTKHRDGKNAEHHILQVPLGTVIKSETGNTLASLDEPEALFVAARGGAGGKGNYFFLSNENRAPTVSELGALGQERTLLVELKTMAHAGLIGFPNAGKSTLLRAISRAQPKVSAYPFTTLNPHIGMVLYDDHEQIAVADIPGLIPGAHQNKGLGISFLRHIERCLCLIYVLDLSAERPWDQLAQLRYELNQYQPGLADRPNLLLGNKIDVPGAQERLEELKTRLQEDRTKTSKSDKSVPQDIPVMGISAKKMLGVEQLLHHLRVMYDSHSADNVNCLHDPYEDVDK</sequence>
<evidence type="ECO:0000256" key="1">
    <source>
        <dbReference type="ARBA" id="ARBA00007699"/>
    </source>
</evidence>
<evidence type="ECO:0000259" key="6">
    <source>
        <dbReference type="PROSITE" id="PS51883"/>
    </source>
</evidence>
<feature type="domain" description="Obg" evidence="6">
    <location>
        <begin position="53"/>
        <end position="208"/>
    </location>
</feature>
<dbReference type="PIRSF" id="PIRSF002401">
    <property type="entry name" value="GTP_bd_Obg/CgtA"/>
    <property type="match status" value="1"/>
</dbReference>
<dbReference type="Pfam" id="PF01018">
    <property type="entry name" value="GTP1_OBG"/>
    <property type="match status" value="1"/>
</dbReference>
<keyword evidence="7" id="KW-1185">Reference proteome</keyword>
<dbReference type="PANTHER" id="PTHR11702">
    <property type="entry name" value="DEVELOPMENTALLY REGULATED GTP-BINDING PROTEIN-RELATED"/>
    <property type="match status" value="1"/>
</dbReference>
<dbReference type="GeneID" id="101858544"/>
<dbReference type="NCBIfam" id="NF008956">
    <property type="entry name" value="PRK12299.1"/>
    <property type="match status" value="1"/>
</dbReference>
<name>A0ABM0JEU0_APLCA</name>
<dbReference type="SUPFAM" id="SSF52540">
    <property type="entry name" value="P-loop containing nucleoside triphosphate hydrolases"/>
    <property type="match status" value="1"/>
</dbReference>
<dbReference type="Gene3D" id="2.70.210.12">
    <property type="entry name" value="GTP1/OBG domain"/>
    <property type="match status" value="1"/>
</dbReference>
<accession>A0ABM0JEU0</accession>
<keyword evidence="4" id="KW-0342">GTP-binding</keyword>
<dbReference type="InterPro" id="IPR014100">
    <property type="entry name" value="GTP-bd_Obg/CgtA"/>
</dbReference>
<proteinExistence type="inferred from homology"/>
<evidence type="ECO:0000256" key="3">
    <source>
        <dbReference type="ARBA" id="ARBA00022741"/>
    </source>
</evidence>
<keyword evidence="2" id="KW-0690">Ribosome biogenesis</keyword>
<dbReference type="NCBIfam" id="TIGR02729">
    <property type="entry name" value="Obg_CgtA"/>
    <property type="match status" value="1"/>
</dbReference>
<keyword evidence="3" id="KW-0547">Nucleotide-binding</keyword>
<dbReference type="CDD" id="cd01898">
    <property type="entry name" value="Obg"/>
    <property type="match status" value="1"/>
</dbReference>
<dbReference type="RefSeq" id="XP_005092104.1">
    <property type="nucleotide sequence ID" value="XM_005092047.3"/>
</dbReference>
<protein>
    <submittedName>
        <fullName evidence="8">Mitochondrial ribosome-associated GTPase 2</fullName>
    </submittedName>
</protein>
<dbReference type="Gene3D" id="3.40.50.300">
    <property type="entry name" value="P-loop containing nucleotide triphosphate hydrolases"/>
    <property type="match status" value="1"/>
</dbReference>
<evidence type="ECO:0000256" key="4">
    <source>
        <dbReference type="ARBA" id="ARBA00023134"/>
    </source>
</evidence>
<dbReference type="InterPro" id="IPR031167">
    <property type="entry name" value="G_OBG"/>
</dbReference>
<dbReference type="InterPro" id="IPR045086">
    <property type="entry name" value="OBG_GTPase"/>
</dbReference>
<dbReference type="SUPFAM" id="SSF82051">
    <property type="entry name" value="Obg GTP-binding protein N-terminal domain"/>
    <property type="match status" value="1"/>
</dbReference>
<dbReference type="PROSITE" id="PS51883">
    <property type="entry name" value="OBG"/>
    <property type="match status" value="1"/>
</dbReference>